<dbReference type="Proteomes" id="UP000003416">
    <property type="component" value="Unassembled WGS sequence"/>
</dbReference>
<dbReference type="STRING" id="763034.HMPREF9446_00512"/>
<dbReference type="RefSeq" id="WP_009123771.1">
    <property type="nucleotide sequence ID" value="NZ_GL882611.1"/>
</dbReference>
<comment type="caution">
    <text evidence="1">The sequence shown here is derived from an EMBL/GenBank/DDBJ whole genome shotgun (WGS) entry which is preliminary data.</text>
</comment>
<accession>F3PP72</accession>
<keyword evidence="2" id="KW-1185">Reference proteome</keyword>
<protein>
    <recommendedName>
        <fullName evidence="3">Major fimbrial subunit protein N-terminal domain-containing protein</fullName>
    </recommendedName>
</protein>
<dbReference type="eggNOG" id="ENOG50308JW">
    <property type="taxonomic scope" value="Bacteria"/>
</dbReference>
<reference evidence="1 2" key="1">
    <citation type="submission" date="2011-02" db="EMBL/GenBank/DDBJ databases">
        <authorList>
            <person name="Weinstock G."/>
            <person name="Sodergren E."/>
            <person name="Clifton S."/>
            <person name="Fulton L."/>
            <person name="Fulton B."/>
            <person name="Courtney L."/>
            <person name="Fronick C."/>
            <person name="Harrison M."/>
            <person name="Strong C."/>
            <person name="Farmer C."/>
            <person name="Delahaunty K."/>
            <person name="Markovic C."/>
            <person name="Hall O."/>
            <person name="Minx P."/>
            <person name="Tomlinson C."/>
            <person name="Mitreva M."/>
            <person name="Hou S."/>
            <person name="Chen J."/>
            <person name="Wollam A."/>
            <person name="Pepin K.H."/>
            <person name="Johnson M."/>
            <person name="Bhonagiri V."/>
            <person name="Zhang X."/>
            <person name="Suruliraj S."/>
            <person name="Warren W."/>
            <person name="Chinwalla A."/>
            <person name="Mardis E.R."/>
            <person name="Wilson R.K."/>
        </authorList>
    </citation>
    <scope>NUCLEOTIDE SEQUENCE [LARGE SCALE GENOMIC DNA]</scope>
    <source>
        <strain evidence="1 2">YIT 12057</strain>
    </source>
</reference>
<evidence type="ECO:0000313" key="1">
    <source>
        <dbReference type="EMBL" id="EGF59277.1"/>
    </source>
</evidence>
<evidence type="ECO:0008006" key="3">
    <source>
        <dbReference type="Google" id="ProtNLM"/>
    </source>
</evidence>
<organism evidence="1 2">
    <name type="scientific">Bacteroides fluxus YIT 12057</name>
    <dbReference type="NCBI Taxonomy" id="763034"/>
    <lineage>
        <taxon>Bacteria</taxon>
        <taxon>Pseudomonadati</taxon>
        <taxon>Bacteroidota</taxon>
        <taxon>Bacteroidia</taxon>
        <taxon>Bacteroidales</taxon>
        <taxon>Bacteroidaceae</taxon>
        <taxon>Bacteroides</taxon>
    </lineage>
</organism>
<gene>
    <name evidence="1" type="ORF">HMPREF9446_00512</name>
</gene>
<proteinExistence type="predicted"/>
<dbReference type="GeneID" id="86048307"/>
<name>F3PP72_9BACE</name>
<dbReference type="PROSITE" id="PS51257">
    <property type="entry name" value="PROKAR_LIPOPROTEIN"/>
    <property type="match status" value="1"/>
</dbReference>
<sequence>MKFRHYTLIFAFLATIIGIPLIQGCSDPFDEFRRNGVEMPSDGKWIPVSLSFEGLGLRNPLTRSLTPEGENSMDMDRIRVLVFDKDKKFSYEAKVTSFTPSTDPDDHKSKGKITLLAKNTPSDNTSTFVMLANVSRSEATVADALAGKTKEEVMELFTYDMPEDGIWNNGDLPMWGSSAAITVDHNSGAVPTLGTIYMIRAVARVDVGLNLSSTSEGAAVFDEKAKGIEGIKLTKVYFYNTNTEGRVAPFEDEAVWDEAGRKAKQPSIPAPAPTVTGKIDRTSSIAEEKILLREVYVPEAVNTPTKATQGANGETLPEQDMENYLKRPYIVVGLTGADKNRPDKETFFRIDYLKRTGTEASATYEYLPLLRNHRYLVNVTEVGGPGFETEEDAKKGPAANIMYNVVVWNESTMSNVQYDGQYMLGVSNDQFTFYREGGSLTAKIQTSWPEGFTVKGLPAWITYSVAPADPGKTAPTDEQIVTFTVSEQVDADRTWPEKQEDAQNELKTAYVEAGRMKWFLSFEQSKDMNVTLQIFADEACSQPLEFIEISQYGENYGQGDKVVIDNGKQLTAEEAGAKVTFYVKTEPHNLEPQFHAESLNRFNIEKVDQLAGGVWKYTVTAPDITDNEEYFDNFNTAYTCSITHMATGKSASAKLSLLQKEYNAIPYYGRNMSHTLLEEAQGIYVMDGRQKEYYVKANSEYVIEMLSAEADNGQGAVIPTFADFHDRNPSLSGTPVPFTPVDDLTDPKLFSGKAKFKIYSPTGLFPAREFTIQLISGIMQPEANTYMVKKGSKQGILIPVSRVNTAYDYYKKLLDHDADFTGDAEQLLPGDKEEFMLNRLDDDDDWTVNIVWTDINKSGDTPIQRAGLEVLKELGGTGPNSYIYLQAGDMAGNVLIELRSGKLERRQTLWSWHIWIVDEYPTVKTLNRTGGDGAVQVKLMSHLLGAYEEPKSSYSGDAYREFGMQYQWGRKDPFPSYDVYVNVPFYDGDGRRFDFIKNQKGDRADYGRQNALQAAGGTLTMKASIENPNTIVSHQSFWQYELFPHANVSYFKARWVFLYPWNKPVDNGSNPQAVGGKTVFDPSPYGFRIMSQDESVTLRYAYYKGSSSSDGLITPLPGSIYDGSFMNGNSGSKSCIFAVSQANGNAHAGRYLLNSLGSWGGWTSESNNSTLYRRAMTYSIRPVVDSEVTDDYTKYLPK</sequence>
<dbReference type="EMBL" id="AFBN01000010">
    <property type="protein sequence ID" value="EGF59277.1"/>
    <property type="molecule type" value="Genomic_DNA"/>
</dbReference>
<evidence type="ECO:0000313" key="2">
    <source>
        <dbReference type="Proteomes" id="UP000003416"/>
    </source>
</evidence>
<dbReference type="AlphaFoldDB" id="F3PP72"/>
<dbReference type="HOGENOM" id="CLU_265630_0_0_10"/>